<comment type="caution">
    <text evidence="7">The sequence shown here is derived from an EMBL/GenBank/DDBJ whole genome shotgun (WGS) entry which is preliminary data.</text>
</comment>
<dbReference type="OrthoDB" id="409173at2759"/>
<dbReference type="Proteomes" id="UP000053958">
    <property type="component" value="Unassembled WGS sequence"/>
</dbReference>
<evidence type="ECO:0000256" key="6">
    <source>
        <dbReference type="SAM" id="Phobius"/>
    </source>
</evidence>
<dbReference type="NCBIfam" id="NF037982">
    <property type="entry name" value="Nramp_1"/>
    <property type="match status" value="1"/>
</dbReference>
<feature type="transmembrane region" description="Helical" evidence="6">
    <location>
        <begin position="460"/>
        <end position="478"/>
    </location>
</feature>
<evidence type="ECO:0000256" key="2">
    <source>
        <dbReference type="ARBA" id="ARBA00022692"/>
    </source>
</evidence>
<feature type="transmembrane region" description="Helical" evidence="6">
    <location>
        <begin position="369"/>
        <end position="394"/>
    </location>
</feature>
<evidence type="ECO:0000256" key="4">
    <source>
        <dbReference type="ARBA" id="ARBA00023136"/>
    </source>
</evidence>
<feature type="transmembrane region" description="Helical" evidence="6">
    <location>
        <begin position="221"/>
        <end position="241"/>
    </location>
</feature>
<evidence type="ECO:0000313" key="7">
    <source>
        <dbReference type="EMBL" id="KKA20331.1"/>
    </source>
</evidence>
<dbReference type="NCBIfam" id="TIGR01197">
    <property type="entry name" value="nramp"/>
    <property type="match status" value="1"/>
</dbReference>
<evidence type="ECO:0000313" key="8">
    <source>
        <dbReference type="Proteomes" id="UP000053958"/>
    </source>
</evidence>
<sequence>MNQTSRTDDTLHHPGWNQNPPPLNADETTRQDLNGIANAREQRDHTPQATCPGDGSLQSDILPVPQDRDDRPVRKGSTGLVLAASAADQPADRSKALTVRCSVPWFLRPLVKFAAFVGPGFLIAVAYIDPGNYSTDVAAGAQSRYALLFVVFMSNVFAIFIQSLCIKLGSVTGLSLAENCRLHFPKWLVIILYIFAESAIVATDIAEVIGSAIALNLLLKIPLVAGCVITLADVLFLLAFYRPNGSMWGLRAFEFFVMALVLGVVICFCIQLSMLRDESVGEVFRGYLPSATVVKGDGLYQSCGILGATVMPHSLFLGSGTVQPRLKEFDVNQGYFDDSASLTDDAEDSSYRPSIHAIRGCLKYSIIELTLSLFTFALFVNSSILIVAAADLYGTPGAANADLFGIYSLLSTSIAPIAGTIFALALLLSGLSAGIVCTIAGQIVSEGMIRWTLKPWVRRLLTRSISIIPSVIVAGAVGREGLNTALTATQVVLSVILPFVVAPLVYFTCRNRYMTVQVDARTAPDGTVGEDGPQTETVKMRNSWPVAVLAVLVWLVITVLNVALLVLVGLGDA</sequence>
<dbReference type="EMBL" id="LASV01000268">
    <property type="protein sequence ID" value="KKA20331.1"/>
    <property type="molecule type" value="Genomic_DNA"/>
</dbReference>
<dbReference type="InterPro" id="IPR001046">
    <property type="entry name" value="NRAMP_fam"/>
</dbReference>
<name>A0A0F4YR61_RASE3</name>
<dbReference type="PRINTS" id="PR00447">
    <property type="entry name" value="NATRESASSCMP"/>
</dbReference>
<dbReference type="GO" id="GO:0015086">
    <property type="term" value="F:cadmium ion transmembrane transporter activity"/>
    <property type="evidence" value="ECO:0007669"/>
    <property type="project" value="TreeGrafter"/>
</dbReference>
<keyword evidence="2 6" id="KW-0812">Transmembrane</keyword>
<feature type="transmembrane region" description="Helical" evidence="6">
    <location>
        <begin position="546"/>
        <end position="570"/>
    </location>
</feature>
<feature type="transmembrane region" description="Helical" evidence="6">
    <location>
        <begin position="484"/>
        <end position="507"/>
    </location>
</feature>
<feature type="transmembrane region" description="Helical" evidence="6">
    <location>
        <begin position="148"/>
        <end position="166"/>
    </location>
</feature>
<feature type="transmembrane region" description="Helical" evidence="6">
    <location>
        <begin position="110"/>
        <end position="128"/>
    </location>
</feature>
<dbReference type="HAMAP" id="MF_00221">
    <property type="entry name" value="NRAMP"/>
    <property type="match status" value="1"/>
</dbReference>
<feature type="transmembrane region" description="Helical" evidence="6">
    <location>
        <begin position="414"/>
        <end position="439"/>
    </location>
</feature>
<protein>
    <submittedName>
        <fullName evidence="7">Transporter protein smf2</fullName>
    </submittedName>
</protein>
<feature type="transmembrane region" description="Helical" evidence="6">
    <location>
        <begin position="253"/>
        <end position="274"/>
    </location>
</feature>
<dbReference type="STRING" id="1408163.A0A0F4YR61"/>
<evidence type="ECO:0000256" key="3">
    <source>
        <dbReference type="ARBA" id="ARBA00022989"/>
    </source>
</evidence>
<evidence type="ECO:0000256" key="1">
    <source>
        <dbReference type="ARBA" id="ARBA00004141"/>
    </source>
</evidence>
<dbReference type="GO" id="GO:0005886">
    <property type="term" value="C:plasma membrane"/>
    <property type="evidence" value="ECO:0007669"/>
    <property type="project" value="TreeGrafter"/>
</dbReference>
<dbReference type="GeneID" id="25317974"/>
<keyword evidence="8" id="KW-1185">Reference proteome</keyword>
<keyword evidence="4 6" id="KW-0472">Membrane</keyword>
<accession>A0A0F4YR61</accession>
<keyword evidence="3 6" id="KW-1133">Transmembrane helix</keyword>
<dbReference type="GO" id="GO:0030026">
    <property type="term" value="P:intracellular manganese ion homeostasis"/>
    <property type="evidence" value="ECO:0007669"/>
    <property type="project" value="TreeGrafter"/>
</dbReference>
<feature type="transmembrane region" description="Helical" evidence="6">
    <location>
        <begin position="298"/>
        <end position="317"/>
    </location>
</feature>
<dbReference type="PANTHER" id="PTHR11706">
    <property type="entry name" value="SOLUTE CARRIER PROTEIN FAMILY 11 MEMBER"/>
    <property type="match status" value="1"/>
</dbReference>
<dbReference type="Pfam" id="PF01566">
    <property type="entry name" value="Nramp"/>
    <property type="match status" value="1"/>
</dbReference>
<feature type="transmembrane region" description="Helical" evidence="6">
    <location>
        <begin position="187"/>
        <end position="215"/>
    </location>
</feature>
<dbReference type="PANTHER" id="PTHR11706:SF101">
    <property type="entry name" value="MANGANESE TRANSPORTER SMF1"/>
    <property type="match status" value="1"/>
</dbReference>
<feature type="region of interest" description="Disordered" evidence="5">
    <location>
        <begin position="1"/>
        <end position="74"/>
    </location>
</feature>
<feature type="compositionally biased region" description="Basic and acidic residues" evidence="5">
    <location>
        <begin position="1"/>
        <end position="12"/>
    </location>
</feature>
<dbReference type="RefSeq" id="XP_013326943.1">
    <property type="nucleotide sequence ID" value="XM_013471489.1"/>
</dbReference>
<evidence type="ECO:0000256" key="5">
    <source>
        <dbReference type="SAM" id="MobiDB-lite"/>
    </source>
</evidence>
<proteinExistence type="inferred from homology"/>
<organism evidence="7 8">
    <name type="scientific">Rasamsonia emersonii (strain ATCC 16479 / CBS 393.64 / IMI 116815)</name>
    <dbReference type="NCBI Taxonomy" id="1408163"/>
    <lineage>
        <taxon>Eukaryota</taxon>
        <taxon>Fungi</taxon>
        <taxon>Dikarya</taxon>
        <taxon>Ascomycota</taxon>
        <taxon>Pezizomycotina</taxon>
        <taxon>Eurotiomycetes</taxon>
        <taxon>Eurotiomycetidae</taxon>
        <taxon>Eurotiales</taxon>
        <taxon>Trichocomaceae</taxon>
        <taxon>Rasamsonia</taxon>
    </lineage>
</organism>
<gene>
    <name evidence="7" type="ORF">T310_5634</name>
</gene>
<dbReference type="GO" id="GO:0005384">
    <property type="term" value="F:manganese ion transmembrane transporter activity"/>
    <property type="evidence" value="ECO:0007669"/>
    <property type="project" value="TreeGrafter"/>
</dbReference>
<reference evidence="7 8" key="1">
    <citation type="submission" date="2015-04" db="EMBL/GenBank/DDBJ databases">
        <authorList>
            <person name="Heijne W.H."/>
            <person name="Fedorova N.D."/>
            <person name="Nierman W.C."/>
            <person name="Vollebregt A.W."/>
            <person name="Zhao Z."/>
            <person name="Wu L."/>
            <person name="Kumar M."/>
            <person name="Stam H."/>
            <person name="van den Berg M.A."/>
            <person name="Pel H.J."/>
        </authorList>
    </citation>
    <scope>NUCLEOTIDE SEQUENCE [LARGE SCALE GENOMIC DNA]</scope>
    <source>
        <strain evidence="7 8">CBS 393.64</strain>
    </source>
</reference>
<dbReference type="AlphaFoldDB" id="A0A0F4YR61"/>
<comment type="subcellular location">
    <subcellularLocation>
        <location evidence="1">Membrane</location>
        <topology evidence="1">Multi-pass membrane protein</topology>
    </subcellularLocation>
</comment>
<dbReference type="GO" id="GO:0034755">
    <property type="term" value="P:iron ion transmembrane transport"/>
    <property type="evidence" value="ECO:0007669"/>
    <property type="project" value="TreeGrafter"/>
</dbReference>